<evidence type="ECO:0000313" key="12">
    <source>
        <dbReference type="EMBL" id="EBO2050325.1"/>
    </source>
</evidence>
<evidence type="ECO:0000313" key="55">
    <source>
        <dbReference type="EMBL" id="ECV0621828.1"/>
    </source>
</evidence>
<evidence type="ECO:0000313" key="34">
    <source>
        <dbReference type="EMBL" id="ECS2132543.1"/>
    </source>
</evidence>
<evidence type="ECO:0000313" key="35">
    <source>
        <dbReference type="EMBL" id="ECS2989597.1"/>
    </source>
</evidence>
<dbReference type="EMBL" id="AAHSYX010000014">
    <property type="protein sequence ID" value="ECA0088414.1"/>
    <property type="molecule type" value="Genomic_DNA"/>
</dbReference>
<evidence type="ECO:0000313" key="60">
    <source>
        <dbReference type="EMBL" id="ECV5197021.1"/>
    </source>
</evidence>
<evidence type="ECO:0000313" key="67">
    <source>
        <dbReference type="EMBL" id="EDB8563524.1"/>
    </source>
</evidence>
<evidence type="ECO:0000313" key="36">
    <source>
        <dbReference type="EMBL" id="ECS3253442.1"/>
    </source>
</evidence>
<reference evidence="54" key="2">
    <citation type="submission" date="2018-09" db="EMBL/GenBank/DDBJ databases">
        <authorList>
            <consortium name="NARMS: The National Antimicrobial Resistance Monitoring System"/>
        </authorList>
    </citation>
    <scope>NUCLEOTIDE SEQUENCE</scope>
    <source>
        <strain evidence="49">CVM N17S1400</strain>
        <strain evidence="37">CVM N32749</strain>
        <strain evidence="50">CVM N32765</strain>
        <strain evidence="51">CVM N32771</strain>
        <strain evidence="65">CVM N42332</strain>
        <strain evidence="34">CVM N54726</strain>
        <strain evidence="66">CVM N56557</strain>
        <strain evidence="36">CVM N57292F</strain>
        <strain evidence="43">CVM N57958F</strain>
        <strain evidence="35">CVM N58008</strain>
        <strain evidence="67">CVM N58670</strain>
        <strain evidence="68">CVM N62967</strain>
        <strain evidence="45">FSIS11808073</strain>
        <strain evidence="54">FSIS11813416</strain>
        <strain evidence="22">FSIS11814102</strain>
        <strain evidence="27">FSIS11816699</strain>
        <strain evidence="33">FSIS11918308</strain>
        <strain evidence="64">FSIS1505221</strain>
        <strain evidence="70">FSIS1710719</strain>
    </source>
</reference>
<dbReference type="EMBL" id="AAGHXH010000021">
    <property type="protein sequence ID" value="EBO2494624.1"/>
    <property type="molecule type" value="Genomic_DNA"/>
</dbReference>
<dbReference type="EMBL" id="AAKJFM010000068">
    <property type="protein sequence ID" value="ECS3253442.1"/>
    <property type="molecule type" value="Genomic_DNA"/>
</dbReference>
<dbReference type="EMBL" id="AAKPHH010000013">
    <property type="protein sequence ID" value="ECU2378447.1"/>
    <property type="molecule type" value="Genomic_DNA"/>
</dbReference>
<dbReference type="EMBL" id="AAHJMM010000017">
    <property type="protein sequence ID" value="EBW8725774.1"/>
    <property type="molecule type" value="Genomic_DNA"/>
</dbReference>
<evidence type="ECO:0000313" key="19">
    <source>
        <dbReference type="EMBL" id="EBW5969387.1"/>
    </source>
</evidence>
<evidence type="ECO:0000313" key="20">
    <source>
        <dbReference type="EMBL" id="EBW8725774.1"/>
    </source>
</evidence>
<dbReference type="EMBL" id="AAHULA010000012">
    <property type="protein sequence ID" value="ECA4442907.1"/>
    <property type="molecule type" value="Genomic_DNA"/>
</dbReference>
<dbReference type="EMBL" id="AAKLFR010000019">
    <property type="protein sequence ID" value="ECS9492364.1"/>
    <property type="molecule type" value="Genomic_DNA"/>
</dbReference>
<dbReference type="EMBL" id="AAKSVH010000018">
    <property type="protein sequence ID" value="ECV0621828.1"/>
    <property type="molecule type" value="Genomic_DNA"/>
</dbReference>
<evidence type="ECO:0000313" key="70">
    <source>
        <dbReference type="EMBL" id="EDG1030854.1"/>
    </source>
</evidence>
<dbReference type="EMBL" id="AAKOQU010000020">
    <property type="protein sequence ID" value="ECU0320457.1"/>
    <property type="molecule type" value="Genomic_DNA"/>
</dbReference>
<evidence type="ECO:0000313" key="17">
    <source>
        <dbReference type="EMBL" id="EBO8340442.1"/>
    </source>
</evidence>
<reference evidence="75 76" key="3">
    <citation type="journal article" date="2019" name="Proc. Natl. Acad. Sci. U.S.A.">
        <title>Microbiome composition shapes rapid genomic adaptation of Drosophila melanogaster.</title>
        <authorList>
            <person name="Rudman S.M."/>
            <person name="Greenblum S."/>
            <person name="Hughes R.C."/>
            <person name="Rajpurohit S."/>
            <person name="Kiratli O."/>
            <person name="Lowder D.B."/>
            <person name="Lemmon S.G."/>
            <person name="Petrov D.A."/>
            <person name="Chaston J.M."/>
            <person name="Schmidt P."/>
        </authorList>
    </citation>
    <scope>NUCLEOTIDE SEQUENCE [LARGE SCALE GENOMIC DNA]</scope>
    <source>
        <strain evidence="75 76">ME2L-19-11</strain>
    </source>
</reference>
<dbReference type="Proteomes" id="UP000365067">
    <property type="component" value="Unassembled WGS sequence"/>
</dbReference>
<dbReference type="EMBL" id="AAKRVG010000050">
    <property type="protein sequence ID" value="ECV5590615.1"/>
    <property type="molecule type" value="Genomic_DNA"/>
</dbReference>
<evidence type="ECO:0000313" key="63">
    <source>
        <dbReference type="EMBL" id="ECW9637577.1"/>
    </source>
</evidence>
<comment type="caution">
    <text evidence="54">The sequence shown here is derived from an EMBL/GenBank/DDBJ whole genome shotgun (WGS) entry which is preliminary data.</text>
</comment>
<evidence type="ECO:0000313" key="2">
    <source>
        <dbReference type="EMBL" id="EBM8191688.1"/>
    </source>
</evidence>
<dbReference type="EMBL" id="AAKSVW010000017">
    <property type="protein sequence ID" value="ECV0335103.1"/>
    <property type="molecule type" value="Genomic_DNA"/>
</dbReference>
<sequence length="239" mass="25796">MIIGPYINSIAIIVGAIGGSLLSSWIPRRLHEGMPLMFGICSMAMSVILIMDTINMPVIVLAGILGALTGELVSLEKKINNIATKAKNCIESILPKPRGDITNEEFLNIFVALITLFGASGTGIVGAMNEGMNGNSSVLITKAFMDFFCAILFATRLGFSIIILFIPQLVIQLILAYSAVLLLPLTTTSMRADFYAVGGMVMMATGLRICGIKMFPVANMLPALLWAMPLSWIWNYISN</sequence>
<dbReference type="PANTHER" id="PTHR36111">
    <property type="entry name" value="INNER MEMBRANE PROTEIN-RELATED"/>
    <property type="match status" value="1"/>
</dbReference>
<evidence type="ECO:0000313" key="61">
    <source>
        <dbReference type="EMBL" id="ECV5590615.1"/>
    </source>
</evidence>
<dbReference type="EMBL" id="AAGJTV010000022">
    <property type="protein sequence ID" value="EBO8340442.1"/>
    <property type="molecule type" value="Genomic_DNA"/>
</dbReference>
<dbReference type="Proteomes" id="UP000322839">
    <property type="component" value="Unassembled WGS sequence"/>
</dbReference>
<evidence type="ECO:0000313" key="62">
    <source>
        <dbReference type="EMBL" id="ECW6044741.1"/>
    </source>
</evidence>
<evidence type="ECO:0000313" key="74">
    <source>
        <dbReference type="EMBL" id="EDG8425054.1"/>
    </source>
</evidence>
<dbReference type="EMBL" id="AAHPLT010000018">
    <property type="protein sequence ID" value="EBY9235125.1"/>
    <property type="molecule type" value="Genomic_DNA"/>
</dbReference>
<dbReference type="AlphaFoldDB" id="A0A3V9RZR0"/>
<dbReference type="EMBL" id="AAHYUR010000016">
    <property type="protein sequence ID" value="ECB8229945.1"/>
    <property type="molecule type" value="Genomic_DNA"/>
</dbReference>
<dbReference type="EMBL" id="AAHGZJ010000013">
    <property type="protein sequence ID" value="EBV9904838.1"/>
    <property type="molecule type" value="Genomic_DNA"/>
</dbReference>
<evidence type="ECO:0000313" key="11">
    <source>
        <dbReference type="EMBL" id="EBO1895674.1"/>
    </source>
</evidence>
<evidence type="ECO:0000313" key="5">
    <source>
        <dbReference type="EMBL" id="EBM9689278.1"/>
    </source>
</evidence>
<evidence type="ECO:0000313" key="25">
    <source>
        <dbReference type="EMBL" id="ECA0088414.1"/>
    </source>
</evidence>
<dbReference type="Pfam" id="PF04474">
    <property type="entry name" value="DUF554"/>
    <property type="match status" value="1"/>
</dbReference>
<evidence type="ECO:0000313" key="16">
    <source>
        <dbReference type="EMBL" id="EBO2913523.1"/>
    </source>
</evidence>
<dbReference type="EMBL" id="AAGEON010000014">
    <property type="protein sequence ID" value="EBN0512055.1"/>
    <property type="molecule type" value="Genomic_DNA"/>
</dbReference>
<dbReference type="EMBL" id="AAHQUD010000014">
    <property type="protein sequence ID" value="EBZ3305696.1"/>
    <property type="molecule type" value="Genomic_DNA"/>
</dbReference>
<dbReference type="EMBL" id="AAGDVA010000017">
    <property type="protein sequence ID" value="EBM8191688.1"/>
    <property type="molecule type" value="Genomic_DNA"/>
</dbReference>
<dbReference type="InterPro" id="IPR007563">
    <property type="entry name" value="DUF554"/>
</dbReference>
<evidence type="ECO:0000313" key="10">
    <source>
        <dbReference type="EMBL" id="EBO1632246.1"/>
    </source>
</evidence>
<evidence type="ECO:0000313" key="21">
    <source>
        <dbReference type="EMBL" id="EBY9109085.1"/>
    </source>
</evidence>
<reference evidence="6" key="5">
    <citation type="submission" date="2019-07" db="EMBL/GenBank/DDBJ databases">
        <authorList>
            <consortium name="GenomeTrakr network: Whole genome sequencing for foodborne pathogen traceback"/>
        </authorList>
    </citation>
    <scope>NUCLEOTIDE SEQUENCE</scope>
    <source>
        <strain evidence="62">15MN00359</strain>
        <strain evidence="39">CFSAN030068</strain>
        <strain evidence="6">CVM-N15245</strain>
        <strain evidence="18">CVM-N26458</strain>
        <strain evidence="19">CVM-N27249</strain>
        <strain evidence="5">FL-NRM019</strain>
        <strain evidence="9">FSIS11807908</strain>
        <strain evidence="58">FSIS11809753</strain>
        <strain evidence="61">FSIS11809920</strain>
        <strain evidence="46">FSIS11810082</strain>
        <strain evidence="47">FSIS11811171</strain>
        <strain evidence="40">FSIS11811492</strain>
        <strain evidence="41">FSIS11811977</strain>
        <strain evidence="42">FSIS11812281</strain>
        <strain evidence="21">FSIS11813729</strain>
        <strain evidence="60">FSIS11813790</strain>
        <strain evidence="8">FSIS11814114</strain>
        <strain evidence="17">FSIS11814883</strain>
        <strain evidence="25">FSIS11816006</strain>
        <strain evidence="26">FSIS11816516</strain>
        <strain evidence="30">FSIS11917264</strain>
        <strain evidence="2">FSIS11918347</strain>
        <strain evidence="11">FSIS11918574</strain>
        <strain evidence="12">FSIS11918976</strain>
        <strain evidence="71">FSIS1700275</strain>
        <strain evidence="72">FSIS1700278</strain>
        <strain evidence="74">FSIS1700345</strain>
        <strain evidence="73">FSIS1700407</strain>
        <strain evidence="44">FSIS1701847</strain>
        <strain evidence="52">FSIS1703277</strain>
        <strain evidence="69">FSIS1709877</strain>
        <strain evidence="59">FSIS21821682</strain>
        <strain evidence="38">FSIS21821754</strain>
        <strain evidence="56">FSIS21821883</strain>
        <strain evidence="10">FSIS21823107</strain>
        <strain evidence="31">FSIS21923418</strain>
        <strain evidence="1">FSIS21923521</strain>
        <strain evidence="32">FSIS21923565</strain>
        <strain evidence="13">FSIS21924037</strain>
        <strain evidence="4">FSIS21924041</strain>
        <strain evidence="14">FSIS21924118</strain>
        <strain evidence="15">FSIS21924205</strain>
        <strain evidence="57">FSIS31800522</strain>
        <strain evidence="48">FSIS31800719</strain>
        <strain evidence="55">FSIS31800927</strain>
        <strain evidence="53">FSIS31800955</strain>
        <strain evidence="23">FSIS31801101</strain>
        <strain evidence="24">FSIS31801138</strain>
        <strain evidence="28">FSIS31901439</strain>
        <strain evidence="29">FSIS31901449</strain>
        <strain evidence="3">FSIS31901700</strain>
        <strain evidence="20 77">IA-2010122881</strain>
        <strain evidence="7">NY-N19883</strain>
        <strain evidence="16">WAPHL_SAL-A00479</strain>
    </source>
</reference>
<dbReference type="EMBL" id="AAKQXS010000013">
    <property type="protein sequence ID" value="ECU7502637.1"/>
    <property type="molecule type" value="Genomic_DNA"/>
</dbReference>
<evidence type="ECO:0000313" key="31">
    <source>
        <dbReference type="EMBL" id="ECB3639722.1"/>
    </source>
</evidence>
<dbReference type="EMBL" id="AAKLZF010000018">
    <property type="protein sequence ID" value="ECT1898285.1"/>
    <property type="molecule type" value="Genomic_DNA"/>
</dbReference>
<evidence type="ECO:0000313" key="54">
    <source>
        <dbReference type="EMBL" id="ECV0372022.1"/>
    </source>
</evidence>
<dbReference type="Proteomes" id="UP000839705">
    <property type="component" value="Unassembled WGS sequence"/>
</dbReference>
<dbReference type="EMBL" id="AAGDUG010000007">
    <property type="protein sequence ID" value="EBM8101314.1"/>
    <property type="molecule type" value="Genomic_DNA"/>
</dbReference>
<evidence type="ECO:0000313" key="14">
    <source>
        <dbReference type="EMBL" id="EBO2525174.1"/>
    </source>
</evidence>
<evidence type="ECO:0000313" key="43">
    <source>
        <dbReference type="EMBL" id="ECT6384697.1"/>
    </source>
</evidence>
<accession>A0A3V9RZR0</accession>
<dbReference type="EMBL" id="AAKLXH010000063">
    <property type="protein sequence ID" value="ECT1657016.1"/>
    <property type="molecule type" value="Genomic_DNA"/>
</dbReference>
<dbReference type="PANTHER" id="PTHR36111:SF2">
    <property type="entry name" value="INNER MEMBRANE PROTEIN"/>
    <property type="match status" value="1"/>
</dbReference>
<dbReference type="EMBL" id="AALNXO010000136">
    <property type="protein sequence ID" value="EDB5656206.1"/>
    <property type="molecule type" value="Genomic_DNA"/>
</dbReference>
<evidence type="ECO:0000313" key="59">
    <source>
        <dbReference type="EMBL" id="ECV4830460.1"/>
    </source>
</evidence>
<evidence type="ECO:0000313" key="6">
    <source>
        <dbReference type="EMBL" id="EBN0512055.1"/>
    </source>
</evidence>
<evidence type="ECO:0000313" key="29">
    <source>
        <dbReference type="EMBL" id="ECA8831411.1"/>
    </source>
</evidence>
<evidence type="ECO:0000313" key="3">
    <source>
        <dbReference type="EMBL" id="EBM8421967.1"/>
    </source>
</evidence>
<evidence type="ECO:0000313" key="42">
    <source>
        <dbReference type="EMBL" id="ECT1898285.1"/>
    </source>
</evidence>
<dbReference type="EMBL" id="AAKWYY010000011">
    <property type="protein sequence ID" value="ECW6044741.1"/>
    <property type="molecule type" value="Genomic_DNA"/>
</dbReference>
<evidence type="ECO:0000313" key="15">
    <source>
        <dbReference type="EMBL" id="EBO2756223.1"/>
    </source>
</evidence>
<dbReference type="EMBL" id="AAKRWR010000014">
    <property type="protein sequence ID" value="ECV4438040.1"/>
    <property type="molecule type" value="Genomic_DNA"/>
</dbReference>
<dbReference type="EMBL" id="AAHPMI010000033">
    <property type="protein sequence ID" value="EBY9109085.1"/>
    <property type="molecule type" value="Genomic_DNA"/>
</dbReference>
<organism evidence="54">
    <name type="scientific">Salmonella enterica subsp. enterica serovar Kentucky</name>
    <dbReference type="NCBI Taxonomy" id="192955"/>
    <lineage>
        <taxon>Bacteria</taxon>
        <taxon>Pseudomonadati</taxon>
        <taxon>Pseudomonadota</taxon>
        <taxon>Gammaproteobacteria</taxon>
        <taxon>Enterobacterales</taxon>
        <taxon>Enterobacteriaceae</taxon>
        <taxon>Salmonella</taxon>
    </lineage>
</organism>
<evidence type="ECO:0000313" key="68">
    <source>
        <dbReference type="EMBL" id="EDC6716002.1"/>
    </source>
</evidence>
<evidence type="ECO:0000313" key="26">
    <source>
        <dbReference type="EMBL" id="ECA4442907.1"/>
    </source>
</evidence>
<evidence type="ECO:0000313" key="39">
    <source>
        <dbReference type="EMBL" id="ECT0511363.1"/>
    </source>
</evidence>
<evidence type="ECO:0000313" key="57">
    <source>
        <dbReference type="EMBL" id="ECV3653820.1"/>
    </source>
</evidence>
<evidence type="ECO:0000313" key="50">
    <source>
        <dbReference type="EMBL" id="ECU7502637.1"/>
    </source>
</evidence>
<evidence type="ECO:0000313" key="24">
    <source>
        <dbReference type="EMBL" id="EBZ3305696.1"/>
    </source>
</evidence>
<dbReference type="EMBL" id="AAMFEG010000020">
    <property type="protein sequence ID" value="EDG7391888.1"/>
    <property type="molecule type" value="Genomic_DNA"/>
</dbReference>
<evidence type="ECO:0000313" key="73">
    <source>
        <dbReference type="EMBL" id="EDG8351620.1"/>
    </source>
</evidence>
<evidence type="ECO:0000313" key="75">
    <source>
        <dbReference type="EMBL" id="KAA8312326.1"/>
    </source>
</evidence>
<dbReference type="EMBL" id="AAHXIE010000047">
    <property type="protein sequence ID" value="ECB3639722.1"/>
    <property type="molecule type" value="Genomic_DNA"/>
</dbReference>
<dbReference type="EMBL" id="AAHULV010000021">
    <property type="protein sequence ID" value="ECA4916268.1"/>
    <property type="molecule type" value="Genomic_DNA"/>
</dbReference>
<evidence type="ECO:0000313" key="1">
    <source>
        <dbReference type="EMBL" id="EBM8101314.1"/>
    </source>
</evidence>
<evidence type="ECO:0000313" key="72">
    <source>
        <dbReference type="EMBL" id="EDG7391888.1"/>
    </source>
</evidence>
<dbReference type="EMBL" id="AAKQYR010000018">
    <property type="protein sequence ID" value="ECU7623049.1"/>
    <property type="molecule type" value="Genomic_DNA"/>
</dbReference>
<evidence type="ECO:0000313" key="71">
    <source>
        <dbReference type="EMBL" id="EDG6698510.1"/>
    </source>
</evidence>
<evidence type="ECO:0000313" key="69">
    <source>
        <dbReference type="EMBL" id="EDF3873876.1"/>
    </source>
</evidence>
<dbReference type="EMBL" id="AAGHSH010000019">
    <property type="protein sequence ID" value="EBO1895674.1"/>
    <property type="molecule type" value="Genomic_DNA"/>
</dbReference>
<dbReference type="EMBL" id="AALRRQ010000012">
    <property type="protein sequence ID" value="EDC6716002.1"/>
    <property type="molecule type" value="Genomic_DNA"/>
</dbReference>
<dbReference type="EMBL" id="AAKPJA010000020">
    <property type="protein sequence ID" value="ECU2526697.1"/>
    <property type="molecule type" value="Genomic_DNA"/>
</dbReference>
<evidence type="ECO:0000313" key="52">
    <source>
        <dbReference type="EMBL" id="ECU9199369.1"/>
    </source>
</evidence>
<evidence type="ECO:0000313" key="64">
    <source>
        <dbReference type="EMBL" id="EDA6269917.1"/>
    </source>
</evidence>
<evidence type="ECO:0000313" key="56">
    <source>
        <dbReference type="EMBL" id="ECV3407895.1"/>
    </source>
</evidence>
<evidence type="ECO:0000313" key="48">
    <source>
        <dbReference type="EMBL" id="ECU2526697.1"/>
    </source>
</evidence>
<evidence type="ECO:0000313" key="9">
    <source>
        <dbReference type="EMBL" id="EBO1573517.1"/>
    </source>
</evidence>
<evidence type="ECO:0000313" key="13">
    <source>
        <dbReference type="EMBL" id="EBO2494624.1"/>
    </source>
</evidence>
<evidence type="ECO:0000313" key="77">
    <source>
        <dbReference type="Proteomes" id="UP000365067"/>
    </source>
</evidence>
<dbReference type="EMBL" id="AAGHPP010000018">
    <property type="protein sequence ID" value="EBO1573517.1"/>
    <property type="molecule type" value="Genomic_DNA"/>
</dbReference>
<evidence type="ECO:0000313" key="53">
    <source>
        <dbReference type="EMBL" id="ECV0335103.1"/>
    </source>
</evidence>
<dbReference type="EMBL" id="AAKSWN010000016">
    <property type="protein sequence ID" value="ECV0372022.1"/>
    <property type="molecule type" value="Genomic_DNA"/>
</dbReference>
<evidence type="ECO:0000313" key="41">
    <source>
        <dbReference type="EMBL" id="ECT1657016.1"/>
    </source>
</evidence>
<dbReference type="EMBL" id="AAGHXO010000014">
    <property type="protein sequence ID" value="EBO2525174.1"/>
    <property type="molecule type" value="Genomic_DNA"/>
</dbReference>
<evidence type="ECO:0000313" key="7">
    <source>
        <dbReference type="EMBL" id="EBN3585788.1"/>
    </source>
</evidence>
<evidence type="ECO:0000313" key="4">
    <source>
        <dbReference type="EMBL" id="EBM8870145.1"/>
    </source>
</evidence>
<dbReference type="EMBL" id="AAGEHN010000035">
    <property type="protein sequence ID" value="EBM9689278.1"/>
    <property type="molecule type" value="Genomic_DNA"/>
</dbReference>
<evidence type="ECO:0000313" key="44">
    <source>
        <dbReference type="EMBL" id="ECT8991715.1"/>
    </source>
</evidence>
<proteinExistence type="predicted"/>
<dbReference type="EMBL" id="AAKOFV010000016">
    <property type="protein sequence ID" value="ECT8991715.1"/>
    <property type="molecule type" value="Genomic_DNA"/>
</dbReference>
<evidence type="ECO:0000313" key="27">
    <source>
        <dbReference type="EMBL" id="ECA4916268.1"/>
    </source>
</evidence>
<dbReference type="EMBL" id="AAMFMM010000021">
    <property type="protein sequence ID" value="EDG8351620.1"/>
    <property type="molecule type" value="Genomic_DNA"/>
</dbReference>
<evidence type="ECO:0000313" key="32">
    <source>
        <dbReference type="EMBL" id="ECB5817163.1"/>
    </source>
</evidence>
<dbReference type="EMBL" id="AAHQMV010000018">
    <property type="protein sequence ID" value="EBZ2433590.1"/>
    <property type="molecule type" value="Genomic_DNA"/>
</dbReference>
<dbReference type="EMBL" id="AAKTJV010000022">
    <property type="protein sequence ID" value="ECV4830460.1"/>
    <property type="molecule type" value="Genomic_DNA"/>
</dbReference>
<dbReference type="EMBL" id="AAGHTB010000018">
    <property type="protein sequence ID" value="EBO2050325.1"/>
    <property type="molecule type" value="Genomic_DNA"/>
</dbReference>
<dbReference type="RefSeq" id="WP_000583487.1">
    <property type="nucleotide sequence ID" value="NZ_CP051346.1"/>
</dbReference>
<dbReference type="EMBL" id="AAKOWS010000016">
    <property type="protein sequence ID" value="ECU1023430.1"/>
    <property type="molecule type" value="Genomic_DNA"/>
</dbReference>
<dbReference type="EMBL" id="AAGDWY010000017">
    <property type="protein sequence ID" value="EBM8421967.1"/>
    <property type="molecule type" value="Genomic_DNA"/>
</dbReference>
<dbReference type="EMBL" id="AALOUC010000021">
    <property type="protein sequence ID" value="EDB8289128.1"/>
    <property type="molecule type" value="Genomic_DNA"/>
</dbReference>
<dbReference type="EMBL" id="AAHVVF010000015">
    <property type="protein sequence ID" value="ECA8957977.1"/>
    <property type="molecule type" value="Genomic_DNA"/>
</dbReference>
<dbReference type="Proteomes" id="UP000839903">
    <property type="component" value="Unassembled WGS sequence"/>
</dbReference>
<evidence type="ECO:0000313" key="33">
    <source>
        <dbReference type="EMBL" id="ECB8229945.1"/>
    </source>
</evidence>
<gene>
    <name evidence="43" type="ORF">A3179_19970</name>
    <name evidence="35" type="ORF">A3Y30_15875</name>
    <name evidence="36" type="ORF">A3Z70_23175</name>
    <name evidence="37" type="ORF">A9T32_10510</name>
    <name evidence="50" type="ORF">A9T44_19285</name>
    <name evidence="51" type="ORF">A9T50_16350</name>
    <name evidence="65" type="ORF">A9W30_22260</name>
    <name evidence="39" type="ORF">ACY89_24425</name>
    <name evidence="62" type="ORF">AKH67_19885</name>
    <name evidence="6" type="ORF">ALX47_19045</name>
    <name evidence="63" type="ORF">ALZ48_20475</name>
    <name evidence="34" type="ORF">APO12_24055</name>
    <name evidence="7" type="ORF">ASH16_22900</name>
    <name evidence="18" type="ORF">AUA60_13340</name>
    <name evidence="19" type="ORF">AUB25_18205</name>
    <name evidence="64" type="ORF">AYO62_23565</name>
    <name evidence="69" type="ORF">B0D29_17135</name>
    <name evidence="70" type="ORF">B6C64_14950</name>
    <name evidence="71" type="ORF">B8184_14450</name>
    <name evidence="72" type="ORF">B9R05_20495</name>
    <name evidence="66" type="ORF">BCO88_12750</name>
    <name evidence="67" type="ORF">BCP44_23645</name>
    <name evidence="20" type="ORF">BGH80_18670</name>
    <name evidence="68" type="ORF">BH531_16290</name>
    <name evidence="45" type="ORF">C6752_18610</name>
    <name evidence="73" type="ORF">CAH52_18315</name>
    <name evidence="74" type="ORF">CAH86_18810</name>
    <name evidence="44" type="ORF">CEB92_14520</name>
    <name evidence="52" type="ORF">CIR65_18730</name>
    <name evidence="55" type="ORF">D1343_11825</name>
    <name evidence="60" type="ORF">D3156_14765</name>
    <name evidence="53" type="ORF">D3E07_15175</name>
    <name evidence="54" type="ORF">D3I79_10865</name>
    <name evidence="21" type="ORF">D6273_11220</name>
    <name evidence="8" type="ORF">D6J12_08570</name>
    <name evidence="22" type="ORF">D6Y68_11660</name>
    <name evidence="23" type="ORF">D9A38_18765</name>
    <name evidence="24" type="ORF">D9U58_18590</name>
    <name evidence="61" type="ORF">DKO31_17850</name>
    <name evidence="38" type="ORF">DM626_16410</name>
    <name evidence="46" type="ORF">DM640_12955</name>
    <name evidence="58" type="ORF">DML56_10270</name>
    <name evidence="57" type="ORF">DN913_24790</name>
    <name evidence="59" type="ORF">DN953_15925</name>
    <name evidence="56" type="ORF">DOQ15_12630</name>
    <name evidence="47" type="ORF">DR951_07860</name>
    <name evidence="48" type="ORF">DT111_13430</name>
    <name evidence="40" type="ORF">DTE28_07640</name>
    <name evidence="41" type="ORF">DVE68_24330</name>
    <name evidence="42" type="ORF">DXS28_10470</name>
    <name evidence="49" type="ORF">DYO51_14795</name>
    <name evidence="33" type="ORF">E2A04_18295</name>
    <name evidence="2" type="ORF">E2K49_15510</name>
    <name evidence="11" type="ORF">E2K50_12155</name>
    <name evidence="12" type="ORF">E3B48_14570</name>
    <name evidence="75" type="ORF">E4679_20855</name>
    <name evidence="3" type="ORF">E4J19_16055</name>
    <name evidence="17" type="ORF">EA075_13710</name>
    <name evidence="9" type="ORF">EIC51_12565</name>
    <name evidence="25" type="ORF">EID80_10785</name>
    <name evidence="27" type="ORF">ELM42_15760</name>
    <name evidence="26" type="ORF">ELO16_19515</name>
    <name evidence="10" type="ORF">EOV29_11150</name>
    <name evidence="28" type="ORF">EQ864_10450</name>
    <name evidence="29" type="ORF">ER558_11305</name>
    <name evidence="30" type="ORF">ESI84_17560</name>
    <name evidence="31" type="ORF">EWR76_15595</name>
    <name evidence="1" type="ORF">EYU37_03440</name>
    <name evidence="32" type="ORF">EZK82_19675</name>
    <name evidence="4" type="ORF">FA713_15540</name>
    <name evidence="13" type="ORF">FA719_17545</name>
    <name evidence="14" type="ORF">FBD64_07960</name>
    <name evidence="15" type="ORF">FDQ73_11810</name>
    <name evidence="5" type="ORF">GL28_23400</name>
    <name evidence="16" type="ORF">JF21_21100</name>
</gene>
<dbReference type="EMBL" id="AAMFMX010000022">
    <property type="protein sequence ID" value="EDG8425054.1"/>
    <property type="molecule type" value="Genomic_DNA"/>
</dbReference>
<dbReference type="EMBL" id="AAKIWH010000058">
    <property type="protein sequence ID" value="ECS2132543.1"/>
    <property type="molecule type" value="Genomic_DNA"/>
</dbReference>
<dbReference type="EMBL" id="AAHYAO010000042">
    <property type="protein sequence ID" value="ECB5817163.1"/>
    <property type="molecule type" value="Genomic_DNA"/>
</dbReference>
<evidence type="ECO:0000313" key="58">
    <source>
        <dbReference type="EMBL" id="ECV4438040.1"/>
    </source>
</evidence>
<evidence type="ECO:0000313" key="28">
    <source>
        <dbReference type="EMBL" id="ECA8555575.1"/>
    </source>
</evidence>
<dbReference type="EMBL" id="AAKJDK010000020">
    <property type="protein sequence ID" value="ECS2989597.1"/>
    <property type="molecule type" value="Genomic_DNA"/>
</dbReference>
<dbReference type="Proteomes" id="UP000839714">
    <property type="component" value="Unassembled WGS sequence"/>
</dbReference>
<dbReference type="EMBL" id="AAHHJF010000016">
    <property type="protein sequence ID" value="EBW5969387.1"/>
    <property type="molecule type" value="Genomic_DNA"/>
</dbReference>
<reference evidence="63" key="1">
    <citation type="submission" date="2018-07" db="EMBL/GenBank/DDBJ databases">
        <authorList>
            <consortium name="PulseNet: The National Subtyping Network for Foodborne Disease Surveillance"/>
            <person name="Tarr C.L."/>
            <person name="Trees E."/>
            <person name="Katz L.S."/>
            <person name="Carleton-Romer H.A."/>
            <person name="Stroika S."/>
            <person name="Kucerova Z."/>
            <person name="Roache K.F."/>
            <person name="Sabol A.L."/>
            <person name="Besser J."/>
            <person name="Gerner-Smidt P."/>
        </authorList>
    </citation>
    <scope>NUCLEOTIDE SEQUENCE</scope>
    <source>
        <strain evidence="63">PNUSAS000719</strain>
    </source>
</reference>
<dbReference type="EMBL" id="AAKJTW010000013">
    <property type="protein sequence ID" value="ECS4924241.1"/>
    <property type="molecule type" value="Genomic_DNA"/>
</dbReference>
<dbReference type="EMBL" id="AAMCZO010000021">
    <property type="protein sequence ID" value="EDG1030854.1"/>
    <property type="molecule type" value="Genomic_DNA"/>
</dbReference>
<dbReference type="EMBL" id="AAKTLY010000020">
    <property type="protein sequence ID" value="ECV5197021.1"/>
    <property type="molecule type" value="Genomic_DNA"/>
</dbReference>
<evidence type="ECO:0000313" key="66">
    <source>
        <dbReference type="EMBL" id="EDB8289128.1"/>
    </source>
</evidence>
<dbReference type="EMBL" id="SQSB01000011">
    <property type="protein sequence ID" value="KAA8312326.1"/>
    <property type="molecule type" value="Genomic_DNA"/>
</dbReference>
<evidence type="ECO:0000313" key="65">
    <source>
        <dbReference type="EMBL" id="EDB5656206.1"/>
    </source>
</evidence>
<evidence type="ECO:0000313" key="40">
    <source>
        <dbReference type="EMBL" id="ECT1149036.1"/>
    </source>
</evidence>
<dbReference type="EMBL" id="AAKRLS010000016">
    <property type="protein sequence ID" value="ECU9199369.1"/>
    <property type="molecule type" value="Genomic_DNA"/>
</dbReference>
<dbReference type="EMBL" id="AAMARF010000016">
    <property type="protein sequence ID" value="EDF3873876.1"/>
    <property type="molecule type" value="Genomic_DNA"/>
</dbReference>
<evidence type="ECO:0000313" key="51">
    <source>
        <dbReference type="EMBL" id="ECU7623049.1"/>
    </source>
</evidence>
<reference evidence="75" key="4">
    <citation type="submission" date="2019-03" db="EMBL/GenBank/DDBJ databases">
        <authorList>
            <person name="Levent G."/>
            <person name="Schlochtermeier A."/>
            <person name="Ives S.E."/>
            <person name="Norman K.N."/>
            <person name="Lawhon S.D."/>
            <person name="Loneragan G.H."/>
            <person name="Anderson R.C."/>
            <person name="Scott H.M."/>
        </authorList>
    </citation>
    <scope>NUCLEOTIDE SEQUENCE</scope>
    <source>
        <strain evidence="75">ME2L-19-11</strain>
    </source>
</reference>
<dbReference type="EMBL" id="AAKNKF010000014">
    <property type="protein sequence ID" value="ECT6384697.1"/>
    <property type="molecule type" value="Genomic_DNA"/>
</dbReference>
<dbReference type="EMBL" id="AAHVUF010000018">
    <property type="protein sequence ID" value="ECA8831411.1"/>
    <property type="molecule type" value="Genomic_DNA"/>
</dbReference>
<dbReference type="EMBL" id="AAKYEZ010000017">
    <property type="protein sequence ID" value="ECW9637577.1"/>
    <property type="molecule type" value="Genomic_DNA"/>
</dbReference>
<dbReference type="EMBL" id="AAGHMS010000013">
    <property type="protein sequence ID" value="EBO1203030.1"/>
    <property type="molecule type" value="Genomic_DNA"/>
</dbReference>
<protein>
    <submittedName>
        <fullName evidence="54">DUF554 domain-containing protein</fullName>
    </submittedName>
    <submittedName>
        <fullName evidence="69">DUF554 family protein</fullName>
    </submittedName>
</protein>
<dbReference type="EMBL" id="AALKSI010000041">
    <property type="protein sequence ID" value="EDA6269917.1"/>
    <property type="molecule type" value="Genomic_DNA"/>
</dbReference>
<evidence type="ECO:0000313" key="8">
    <source>
        <dbReference type="EMBL" id="EBO1203030.1"/>
    </source>
</evidence>
<evidence type="ECO:0000313" key="18">
    <source>
        <dbReference type="EMBL" id="EBV9904838.1"/>
    </source>
</evidence>
<dbReference type="EMBL" id="AAHVRN010000013">
    <property type="protein sequence ID" value="ECA8555575.1"/>
    <property type="molecule type" value="Genomic_DNA"/>
</dbReference>
<evidence type="ECO:0000313" key="49">
    <source>
        <dbReference type="EMBL" id="ECU3469883.1"/>
    </source>
</evidence>
<dbReference type="Proteomes" id="UP000839719">
    <property type="component" value="Unassembled WGS sequence"/>
</dbReference>
<evidence type="ECO:0000313" key="22">
    <source>
        <dbReference type="EMBL" id="EBY9235125.1"/>
    </source>
</evidence>
<name>A0A3V9RZR0_SALET</name>
<dbReference type="EMBL" id="AAGEBN010000017">
    <property type="protein sequence ID" value="EBM8870145.1"/>
    <property type="molecule type" value="Genomic_DNA"/>
</dbReference>
<evidence type="ECO:0000313" key="23">
    <source>
        <dbReference type="EMBL" id="EBZ2433590.1"/>
    </source>
</evidence>
<dbReference type="EMBL" id="AAKLTE010000010">
    <property type="protein sequence ID" value="ECT1149036.1"/>
    <property type="molecule type" value="Genomic_DNA"/>
</dbReference>
<dbReference type="EMBL" id="AAKLNX010000025">
    <property type="protein sequence ID" value="ECT0511363.1"/>
    <property type="molecule type" value="Genomic_DNA"/>
</dbReference>
<dbReference type="Proteomes" id="UP000839723">
    <property type="component" value="Unassembled WGS sequence"/>
</dbReference>
<evidence type="ECO:0000313" key="45">
    <source>
        <dbReference type="EMBL" id="ECU0320457.1"/>
    </source>
</evidence>
<dbReference type="EMBL" id="AAGFNW010000044">
    <property type="protein sequence ID" value="EBN3585788.1"/>
    <property type="molecule type" value="Genomic_DNA"/>
</dbReference>
<dbReference type="EMBL" id="AAKSAY010000055">
    <property type="protein sequence ID" value="ECV3653820.1"/>
    <property type="molecule type" value="Genomic_DNA"/>
</dbReference>
<evidence type="ECO:0000313" key="46">
    <source>
        <dbReference type="EMBL" id="ECU1023430.1"/>
    </source>
</evidence>
<dbReference type="EMBL" id="AAGHQA010000017">
    <property type="protein sequence ID" value="EBO1632246.1"/>
    <property type="molecule type" value="Genomic_DNA"/>
</dbReference>
<dbReference type="EMBL" id="AAKSBM010000043">
    <property type="protein sequence ID" value="ECV3407895.1"/>
    <property type="molecule type" value="Genomic_DNA"/>
</dbReference>
<dbReference type="EMBL" id="AAGIAU010000018">
    <property type="protein sequence ID" value="EBO2913523.1"/>
    <property type="molecule type" value="Genomic_DNA"/>
</dbReference>
<evidence type="ECO:0000313" key="76">
    <source>
        <dbReference type="Proteomes" id="UP000322839"/>
    </source>
</evidence>
<evidence type="ECO:0000313" key="38">
    <source>
        <dbReference type="EMBL" id="ECS9492364.1"/>
    </source>
</evidence>
<dbReference type="EMBL" id="AAGHZM010000017">
    <property type="protein sequence ID" value="EBO2756223.1"/>
    <property type="molecule type" value="Genomic_DNA"/>
</dbReference>
<dbReference type="EMBL" id="AAKPQU010000024">
    <property type="protein sequence ID" value="ECU3469883.1"/>
    <property type="molecule type" value="Genomic_DNA"/>
</dbReference>
<evidence type="ECO:0000313" key="30">
    <source>
        <dbReference type="EMBL" id="ECA8957977.1"/>
    </source>
</evidence>
<evidence type="ECO:0000313" key="47">
    <source>
        <dbReference type="EMBL" id="ECU2378447.1"/>
    </source>
</evidence>
<dbReference type="EMBL" id="AALOWW010000032">
    <property type="protein sequence ID" value="EDB8563524.1"/>
    <property type="molecule type" value="Genomic_DNA"/>
</dbReference>
<evidence type="ECO:0000313" key="37">
    <source>
        <dbReference type="EMBL" id="ECS4924241.1"/>
    </source>
</evidence>
<dbReference type="EMBL" id="AAMEYE010000014">
    <property type="protein sequence ID" value="EDG6698510.1"/>
    <property type="molecule type" value="Genomic_DNA"/>
</dbReference>